<keyword evidence="3" id="KW-1185">Reference proteome</keyword>
<proteinExistence type="predicted"/>
<evidence type="ECO:0000313" key="2">
    <source>
        <dbReference type="EMBL" id="PTQ36491.1"/>
    </source>
</evidence>
<dbReference type="EMBL" id="KZ772735">
    <property type="protein sequence ID" value="PTQ36491.1"/>
    <property type="molecule type" value="Genomic_DNA"/>
</dbReference>
<dbReference type="Proteomes" id="UP000244005">
    <property type="component" value="Unassembled WGS sequence"/>
</dbReference>
<name>A0A2R6WRL1_MARPO</name>
<evidence type="ECO:0000256" key="1">
    <source>
        <dbReference type="SAM" id="MobiDB-lite"/>
    </source>
</evidence>
<dbReference type="PROSITE" id="PS51257">
    <property type="entry name" value="PROKAR_LIPOPROTEIN"/>
    <property type="match status" value="1"/>
</dbReference>
<dbReference type="Gramene" id="Mp8g08790.1">
    <property type="protein sequence ID" value="Mp8g08790.1.cds1"/>
    <property type="gene ID" value="Mp8g08790"/>
</dbReference>
<sequence>MPLVKHRVFRPCLFIVSSSCACRQNTSIYQKVFNTSLRRRTGDECREYIASRTARSLAGWTSEPVSFYSLEYLCQQLKRLCGESASSAERRAFGSKEVTRQAGRRTALTHFFSEGTGSRMGRMCSAQILSASCLNEISSTEKGLGLSEVRKEPREQEKYIPQSK</sequence>
<dbReference type="AlphaFoldDB" id="A0A2R6WRL1"/>
<organism evidence="2 3">
    <name type="scientific">Marchantia polymorpha</name>
    <name type="common">Common liverwort</name>
    <name type="synonym">Marchantia aquatica</name>
    <dbReference type="NCBI Taxonomy" id="3197"/>
    <lineage>
        <taxon>Eukaryota</taxon>
        <taxon>Viridiplantae</taxon>
        <taxon>Streptophyta</taxon>
        <taxon>Embryophyta</taxon>
        <taxon>Marchantiophyta</taxon>
        <taxon>Marchantiopsida</taxon>
        <taxon>Marchantiidae</taxon>
        <taxon>Marchantiales</taxon>
        <taxon>Marchantiaceae</taxon>
        <taxon>Marchantia</taxon>
    </lineage>
</organism>
<protein>
    <submittedName>
        <fullName evidence="2">Uncharacterized protein</fullName>
    </submittedName>
</protein>
<evidence type="ECO:0000313" key="3">
    <source>
        <dbReference type="Proteomes" id="UP000244005"/>
    </source>
</evidence>
<feature type="region of interest" description="Disordered" evidence="1">
    <location>
        <begin position="142"/>
        <end position="164"/>
    </location>
</feature>
<accession>A0A2R6WRL1</accession>
<reference evidence="3" key="1">
    <citation type="journal article" date="2017" name="Cell">
        <title>Insights into land plant evolution garnered from the Marchantia polymorpha genome.</title>
        <authorList>
            <person name="Bowman J.L."/>
            <person name="Kohchi T."/>
            <person name="Yamato K.T."/>
            <person name="Jenkins J."/>
            <person name="Shu S."/>
            <person name="Ishizaki K."/>
            <person name="Yamaoka S."/>
            <person name="Nishihama R."/>
            <person name="Nakamura Y."/>
            <person name="Berger F."/>
            <person name="Adam C."/>
            <person name="Aki S.S."/>
            <person name="Althoff F."/>
            <person name="Araki T."/>
            <person name="Arteaga-Vazquez M.A."/>
            <person name="Balasubrmanian S."/>
            <person name="Barry K."/>
            <person name="Bauer D."/>
            <person name="Boehm C.R."/>
            <person name="Briginshaw L."/>
            <person name="Caballero-Perez J."/>
            <person name="Catarino B."/>
            <person name="Chen F."/>
            <person name="Chiyoda S."/>
            <person name="Chovatia M."/>
            <person name="Davies K.M."/>
            <person name="Delmans M."/>
            <person name="Demura T."/>
            <person name="Dierschke T."/>
            <person name="Dolan L."/>
            <person name="Dorantes-Acosta A.E."/>
            <person name="Eklund D.M."/>
            <person name="Florent S.N."/>
            <person name="Flores-Sandoval E."/>
            <person name="Fujiyama A."/>
            <person name="Fukuzawa H."/>
            <person name="Galik B."/>
            <person name="Grimanelli D."/>
            <person name="Grimwood J."/>
            <person name="Grossniklaus U."/>
            <person name="Hamada T."/>
            <person name="Haseloff J."/>
            <person name="Hetherington A.J."/>
            <person name="Higo A."/>
            <person name="Hirakawa Y."/>
            <person name="Hundley H.N."/>
            <person name="Ikeda Y."/>
            <person name="Inoue K."/>
            <person name="Inoue S.I."/>
            <person name="Ishida S."/>
            <person name="Jia Q."/>
            <person name="Kakita M."/>
            <person name="Kanazawa T."/>
            <person name="Kawai Y."/>
            <person name="Kawashima T."/>
            <person name="Kennedy M."/>
            <person name="Kinose K."/>
            <person name="Kinoshita T."/>
            <person name="Kohara Y."/>
            <person name="Koide E."/>
            <person name="Komatsu K."/>
            <person name="Kopischke S."/>
            <person name="Kubo M."/>
            <person name="Kyozuka J."/>
            <person name="Lagercrantz U."/>
            <person name="Lin S.S."/>
            <person name="Lindquist E."/>
            <person name="Lipzen A.M."/>
            <person name="Lu C.W."/>
            <person name="De Luna E."/>
            <person name="Martienssen R.A."/>
            <person name="Minamino N."/>
            <person name="Mizutani M."/>
            <person name="Mizutani M."/>
            <person name="Mochizuki N."/>
            <person name="Monte I."/>
            <person name="Mosher R."/>
            <person name="Nagasaki H."/>
            <person name="Nakagami H."/>
            <person name="Naramoto S."/>
            <person name="Nishitani K."/>
            <person name="Ohtani M."/>
            <person name="Okamoto T."/>
            <person name="Okumura M."/>
            <person name="Phillips J."/>
            <person name="Pollak B."/>
            <person name="Reinders A."/>
            <person name="Rovekamp M."/>
            <person name="Sano R."/>
            <person name="Sawa S."/>
            <person name="Schmid M.W."/>
            <person name="Shirakawa M."/>
            <person name="Solano R."/>
            <person name="Spunde A."/>
            <person name="Suetsugu N."/>
            <person name="Sugano S."/>
            <person name="Sugiyama A."/>
            <person name="Sun R."/>
            <person name="Suzuki Y."/>
            <person name="Takenaka M."/>
            <person name="Takezawa D."/>
            <person name="Tomogane H."/>
            <person name="Tsuzuki M."/>
            <person name="Ueda T."/>
            <person name="Umeda M."/>
            <person name="Ward J.M."/>
            <person name="Watanabe Y."/>
            <person name="Yazaki K."/>
            <person name="Yokoyama R."/>
            <person name="Yoshitake Y."/>
            <person name="Yotsui I."/>
            <person name="Zachgo S."/>
            <person name="Schmutz J."/>
        </authorList>
    </citation>
    <scope>NUCLEOTIDE SEQUENCE [LARGE SCALE GENOMIC DNA]</scope>
    <source>
        <strain evidence="3">Tak-1</strain>
    </source>
</reference>
<feature type="compositionally biased region" description="Basic and acidic residues" evidence="1">
    <location>
        <begin position="148"/>
        <end position="158"/>
    </location>
</feature>
<gene>
    <name evidence="2" type="ORF">MARPO_0063s0039</name>
</gene>